<dbReference type="GeneID" id="28828435"/>
<proteinExistence type="inferred from homology"/>
<dbReference type="Proteomes" id="UP000070700">
    <property type="component" value="Unassembled WGS sequence"/>
</dbReference>
<feature type="region of interest" description="Disordered" evidence="4">
    <location>
        <begin position="1"/>
        <end position="27"/>
    </location>
</feature>
<dbReference type="Pfam" id="PF11807">
    <property type="entry name" value="UstYa"/>
    <property type="match status" value="1"/>
</dbReference>
<comment type="similarity">
    <text evidence="3">Belongs to the ustYa family.</text>
</comment>
<feature type="transmembrane region" description="Helical" evidence="5">
    <location>
        <begin position="51"/>
        <end position="69"/>
    </location>
</feature>
<evidence type="ECO:0000256" key="5">
    <source>
        <dbReference type="SAM" id="Phobius"/>
    </source>
</evidence>
<comment type="pathway">
    <text evidence="1">Mycotoxin biosynthesis.</text>
</comment>
<sequence>MPSNYDYQDVGSDDHENSSTDVEDSALDGKEVWTKPSRKSWVRRLLEGIRSVWWVVNTSLLLIILALLLESRWRSDKARLEFGGDLTGFVPHFSQQITTFRPDLSFVPKRAEDFWLDSTQERWLSIVPRGLGYVHVDNPSDYDNLPQPIHDYTNMTVFTTAMPHQLHCLYNILEVYYAVVGDNPRHIPTSMTFHLQHCFEYLRLSIMCSGDVALEGAETTFPKGFGGSDGWDSKHVCKNYGEIFDFLDEKRANDRVWIGL</sequence>
<dbReference type="GO" id="GO:0043386">
    <property type="term" value="P:mycotoxin biosynthetic process"/>
    <property type="evidence" value="ECO:0007669"/>
    <property type="project" value="InterPro"/>
</dbReference>
<reference evidence="6 7" key="1">
    <citation type="submission" date="2015-10" db="EMBL/GenBank/DDBJ databases">
        <title>Full genome of DAOMC 229536 Phialocephala scopiformis, a fungal endophyte of spruce producing the potent anti-insectan compound rugulosin.</title>
        <authorList>
            <consortium name="DOE Joint Genome Institute"/>
            <person name="Walker A.K."/>
            <person name="Frasz S.L."/>
            <person name="Seifert K.A."/>
            <person name="Miller J.D."/>
            <person name="Mondo S.J."/>
            <person name="Labutti K."/>
            <person name="Lipzen A."/>
            <person name="Dockter R."/>
            <person name="Kennedy M."/>
            <person name="Grigoriev I.V."/>
            <person name="Spatafora J.W."/>
        </authorList>
    </citation>
    <scope>NUCLEOTIDE SEQUENCE [LARGE SCALE GENOMIC DNA]</scope>
    <source>
        <strain evidence="6 7">CBS 120377</strain>
    </source>
</reference>
<dbReference type="PANTHER" id="PTHR33365:SF11">
    <property type="entry name" value="TAT PATHWAY SIGNAL SEQUENCE"/>
    <property type="match status" value="1"/>
</dbReference>
<evidence type="ECO:0000313" key="7">
    <source>
        <dbReference type="Proteomes" id="UP000070700"/>
    </source>
</evidence>
<dbReference type="RefSeq" id="XP_018066939.1">
    <property type="nucleotide sequence ID" value="XM_018218709.1"/>
</dbReference>
<dbReference type="InterPro" id="IPR021765">
    <property type="entry name" value="UstYa-like"/>
</dbReference>
<evidence type="ECO:0000256" key="2">
    <source>
        <dbReference type="ARBA" id="ARBA00023002"/>
    </source>
</evidence>
<evidence type="ECO:0000256" key="4">
    <source>
        <dbReference type="SAM" id="MobiDB-lite"/>
    </source>
</evidence>
<dbReference type="OrthoDB" id="3687641at2759"/>
<evidence type="ECO:0000313" key="6">
    <source>
        <dbReference type="EMBL" id="KUJ12584.1"/>
    </source>
</evidence>
<accession>A0A194WY22</accession>
<keyword evidence="5" id="KW-1133">Transmembrane helix</keyword>
<dbReference type="GO" id="GO:0016491">
    <property type="term" value="F:oxidoreductase activity"/>
    <property type="evidence" value="ECO:0007669"/>
    <property type="project" value="UniProtKB-KW"/>
</dbReference>
<protein>
    <submittedName>
        <fullName evidence="6">Uncharacterized protein</fullName>
    </submittedName>
</protein>
<dbReference type="PANTHER" id="PTHR33365">
    <property type="entry name" value="YALI0B05434P"/>
    <property type="match status" value="1"/>
</dbReference>
<organism evidence="6 7">
    <name type="scientific">Mollisia scopiformis</name>
    <name type="common">Conifer needle endophyte fungus</name>
    <name type="synonym">Phialocephala scopiformis</name>
    <dbReference type="NCBI Taxonomy" id="149040"/>
    <lineage>
        <taxon>Eukaryota</taxon>
        <taxon>Fungi</taxon>
        <taxon>Dikarya</taxon>
        <taxon>Ascomycota</taxon>
        <taxon>Pezizomycotina</taxon>
        <taxon>Leotiomycetes</taxon>
        <taxon>Helotiales</taxon>
        <taxon>Mollisiaceae</taxon>
        <taxon>Mollisia</taxon>
    </lineage>
</organism>
<dbReference type="AlphaFoldDB" id="A0A194WY22"/>
<keyword evidence="2" id="KW-0560">Oxidoreductase</keyword>
<evidence type="ECO:0000256" key="3">
    <source>
        <dbReference type="ARBA" id="ARBA00035112"/>
    </source>
</evidence>
<dbReference type="KEGG" id="psco:LY89DRAFT_722160"/>
<keyword evidence="5" id="KW-0472">Membrane</keyword>
<keyword evidence="7" id="KW-1185">Reference proteome</keyword>
<dbReference type="InParanoid" id="A0A194WY22"/>
<dbReference type="EMBL" id="KQ947424">
    <property type="protein sequence ID" value="KUJ12584.1"/>
    <property type="molecule type" value="Genomic_DNA"/>
</dbReference>
<keyword evidence="5" id="KW-0812">Transmembrane</keyword>
<evidence type="ECO:0000256" key="1">
    <source>
        <dbReference type="ARBA" id="ARBA00004685"/>
    </source>
</evidence>
<gene>
    <name evidence="6" type="ORF">LY89DRAFT_722160</name>
</gene>
<name>A0A194WY22_MOLSC</name>